<evidence type="ECO:0000256" key="2">
    <source>
        <dbReference type="RuleBase" id="RU003452"/>
    </source>
</evidence>
<protein>
    <recommendedName>
        <fullName evidence="5">Arylamine N-acetyltransferase</fullName>
    </recommendedName>
</protein>
<comment type="similarity">
    <text evidence="1 2">Belongs to the arylamine N-acetyltransferase family.</text>
</comment>
<dbReference type="Gene3D" id="3.30.2140.10">
    <property type="entry name" value="Arylamine N-acetyltransferase"/>
    <property type="match status" value="1"/>
</dbReference>
<dbReference type="InterPro" id="IPR001447">
    <property type="entry name" value="Arylamine_N-AcTrfase"/>
</dbReference>
<keyword evidence="2" id="KW-0012">Acyltransferase</keyword>
<name>A0AAD5UD13_9FUNG</name>
<dbReference type="Proteomes" id="UP001210925">
    <property type="component" value="Unassembled WGS sequence"/>
</dbReference>
<reference evidence="3" key="1">
    <citation type="submission" date="2020-05" db="EMBL/GenBank/DDBJ databases">
        <title>Phylogenomic resolution of chytrid fungi.</title>
        <authorList>
            <person name="Stajich J.E."/>
            <person name="Amses K."/>
            <person name="Simmons R."/>
            <person name="Seto K."/>
            <person name="Myers J."/>
            <person name="Bonds A."/>
            <person name="Quandt C.A."/>
            <person name="Barry K."/>
            <person name="Liu P."/>
            <person name="Grigoriev I."/>
            <person name="Longcore J.E."/>
            <person name="James T.Y."/>
        </authorList>
    </citation>
    <scope>NUCLEOTIDE SEQUENCE</scope>
    <source>
        <strain evidence="3">PLAUS21</strain>
    </source>
</reference>
<proteinExistence type="inferred from homology"/>
<dbReference type="PRINTS" id="PR01543">
    <property type="entry name" value="ANATRNSFRASE"/>
</dbReference>
<dbReference type="Gene3D" id="2.40.128.150">
    <property type="entry name" value="Cysteine proteinases"/>
    <property type="match status" value="1"/>
</dbReference>
<keyword evidence="4" id="KW-1185">Reference proteome</keyword>
<evidence type="ECO:0008006" key="5">
    <source>
        <dbReference type="Google" id="ProtNLM"/>
    </source>
</evidence>
<dbReference type="PANTHER" id="PTHR11786:SF0">
    <property type="entry name" value="ARYLAMINE N-ACETYLTRANSFERASE 4-RELATED"/>
    <property type="match status" value="1"/>
</dbReference>
<evidence type="ECO:0000313" key="3">
    <source>
        <dbReference type="EMBL" id="KAJ3254635.1"/>
    </source>
</evidence>
<dbReference type="SUPFAM" id="SSF54001">
    <property type="entry name" value="Cysteine proteinases"/>
    <property type="match status" value="1"/>
</dbReference>
<evidence type="ECO:0000256" key="1">
    <source>
        <dbReference type="ARBA" id="ARBA00006547"/>
    </source>
</evidence>
<evidence type="ECO:0000313" key="4">
    <source>
        <dbReference type="Proteomes" id="UP001210925"/>
    </source>
</evidence>
<dbReference type="EMBL" id="JADGKB010000081">
    <property type="protein sequence ID" value="KAJ3254635.1"/>
    <property type="molecule type" value="Genomic_DNA"/>
</dbReference>
<dbReference type="PANTHER" id="PTHR11786">
    <property type="entry name" value="N-HYDROXYARYLAMINE O-ACETYLTRANSFERASE"/>
    <property type="match status" value="1"/>
</dbReference>
<sequence>MTLAVQDLDAYFVKIGYSGPREPTLETLSQIQTRHTLSIPFENASVFTGHGYSITPDVLKRDIIYGAAPGTCVRQNSLVMSALKTIGFIVEPVLARVQWNIPPGVVTGLLHCALKITLPEGNYLVDVAFGSTTAVVPIKMVDGLVQKTPHDLRRIVYFADGSFEHQIAFTSNPDNFKPLYKVNPLRVEQSDLEVTAYYAATSPSLFFANNLVASRVTEKSRITLENWVLSTRHLDGSKEKRVLKDKDEILHVLDTVFGIPWPKLTPVNCPGLENPPDLEKSFIFG</sequence>
<dbReference type="AlphaFoldDB" id="A0AAD5UD13"/>
<keyword evidence="2" id="KW-0808">Transferase</keyword>
<accession>A0AAD5UD13</accession>
<dbReference type="Pfam" id="PF00797">
    <property type="entry name" value="Acetyltransf_2"/>
    <property type="match status" value="1"/>
</dbReference>
<dbReference type="InterPro" id="IPR038765">
    <property type="entry name" value="Papain-like_cys_pep_sf"/>
</dbReference>
<organism evidence="3 4">
    <name type="scientific">Boothiomyces macroporosus</name>
    <dbReference type="NCBI Taxonomy" id="261099"/>
    <lineage>
        <taxon>Eukaryota</taxon>
        <taxon>Fungi</taxon>
        <taxon>Fungi incertae sedis</taxon>
        <taxon>Chytridiomycota</taxon>
        <taxon>Chytridiomycota incertae sedis</taxon>
        <taxon>Chytridiomycetes</taxon>
        <taxon>Rhizophydiales</taxon>
        <taxon>Terramycetaceae</taxon>
        <taxon>Boothiomyces</taxon>
    </lineage>
</organism>
<dbReference type="GO" id="GO:0016407">
    <property type="term" value="F:acetyltransferase activity"/>
    <property type="evidence" value="ECO:0007669"/>
    <property type="project" value="InterPro"/>
</dbReference>
<gene>
    <name evidence="3" type="ORF">HK103_007045</name>
</gene>
<comment type="caution">
    <text evidence="3">The sequence shown here is derived from an EMBL/GenBank/DDBJ whole genome shotgun (WGS) entry which is preliminary data.</text>
</comment>